<feature type="domain" description="Globin" evidence="3">
    <location>
        <begin position="85"/>
        <end position="187"/>
    </location>
</feature>
<reference evidence="4" key="1">
    <citation type="submission" date="2021-01" db="EMBL/GenBank/DDBJ databases">
        <authorList>
            <person name="Corre E."/>
            <person name="Pelletier E."/>
            <person name="Niang G."/>
            <person name="Scheremetjew M."/>
            <person name="Finn R."/>
            <person name="Kale V."/>
            <person name="Holt S."/>
            <person name="Cochrane G."/>
            <person name="Meng A."/>
            <person name="Brown T."/>
            <person name="Cohen L."/>
        </authorList>
    </citation>
    <scope>NUCLEOTIDE SEQUENCE</scope>
    <source>
        <strain evidence="4">CCMP1661</strain>
    </source>
</reference>
<dbReference type="GO" id="GO:0008941">
    <property type="term" value="F:nitric oxide dioxygenase NAD(P)H activity"/>
    <property type="evidence" value="ECO:0007669"/>
    <property type="project" value="TreeGrafter"/>
</dbReference>
<dbReference type="GO" id="GO:0071949">
    <property type="term" value="F:FAD binding"/>
    <property type="evidence" value="ECO:0007669"/>
    <property type="project" value="TreeGrafter"/>
</dbReference>
<dbReference type="GO" id="GO:0005344">
    <property type="term" value="F:oxygen carrier activity"/>
    <property type="evidence" value="ECO:0007669"/>
    <property type="project" value="UniProtKB-KW"/>
</dbReference>
<dbReference type="CDD" id="cd01040">
    <property type="entry name" value="Mb-like"/>
    <property type="match status" value="1"/>
</dbReference>
<keyword evidence="1" id="KW-0408">Iron</keyword>
<name>A0A7S2V6Q0_9STRA</name>
<dbReference type="PANTHER" id="PTHR43396:SF6">
    <property type="entry name" value="ABL201WP"/>
    <property type="match status" value="1"/>
</dbReference>
<dbReference type="Pfam" id="PF00042">
    <property type="entry name" value="Globin"/>
    <property type="match status" value="1"/>
</dbReference>
<evidence type="ECO:0000256" key="2">
    <source>
        <dbReference type="SAM" id="MobiDB-lite"/>
    </source>
</evidence>
<keyword evidence="1" id="KW-0813">Transport</keyword>
<gene>
    <name evidence="4" type="ORF">FJAP1339_LOCUS12344</name>
</gene>
<dbReference type="GO" id="GO:0020037">
    <property type="term" value="F:heme binding"/>
    <property type="evidence" value="ECO:0007669"/>
    <property type="project" value="InterPro"/>
</dbReference>
<dbReference type="PANTHER" id="PTHR43396">
    <property type="entry name" value="FLAVOHEMOPROTEIN"/>
    <property type="match status" value="1"/>
</dbReference>
<dbReference type="AlphaFoldDB" id="A0A7S2V6Q0"/>
<comment type="similarity">
    <text evidence="1">Belongs to the globin family.</text>
</comment>
<dbReference type="Gene3D" id="1.10.490.10">
    <property type="entry name" value="Globins"/>
    <property type="match status" value="1"/>
</dbReference>
<proteinExistence type="inferred from homology"/>
<keyword evidence="1" id="KW-0561">Oxygen transport</keyword>
<keyword evidence="1" id="KW-0349">Heme</keyword>
<dbReference type="InterPro" id="IPR009050">
    <property type="entry name" value="Globin-like_sf"/>
</dbReference>
<accession>A0A7S2V6Q0</accession>
<dbReference type="SUPFAM" id="SSF46458">
    <property type="entry name" value="Globin-like"/>
    <property type="match status" value="1"/>
</dbReference>
<dbReference type="EMBL" id="HBHR01023990">
    <property type="protein sequence ID" value="CAD9875434.1"/>
    <property type="molecule type" value="Transcribed_RNA"/>
</dbReference>
<dbReference type="InterPro" id="IPR000971">
    <property type="entry name" value="Globin"/>
</dbReference>
<protein>
    <recommendedName>
        <fullName evidence="3">Globin domain-containing protein</fullName>
    </recommendedName>
</protein>
<feature type="region of interest" description="Disordered" evidence="2">
    <location>
        <begin position="57"/>
        <end position="76"/>
    </location>
</feature>
<evidence type="ECO:0000256" key="1">
    <source>
        <dbReference type="RuleBase" id="RU000356"/>
    </source>
</evidence>
<keyword evidence="1" id="KW-0479">Metal-binding</keyword>
<dbReference type="InterPro" id="IPR044399">
    <property type="entry name" value="Mb-like_M"/>
</dbReference>
<dbReference type="GO" id="GO:0019825">
    <property type="term" value="F:oxygen binding"/>
    <property type="evidence" value="ECO:0007669"/>
    <property type="project" value="InterPro"/>
</dbReference>
<dbReference type="GO" id="GO:0046210">
    <property type="term" value="P:nitric oxide catabolic process"/>
    <property type="evidence" value="ECO:0007669"/>
    <property type="project" value="TreeGrafter"/>
</dbReference>
<dbReference type="GO" id="GO:0071500">
    <property type="term" value="P:cellular response to nitrosative stress"/>
    <property type="evidence" value="ECO:0007669"/>
    <property type="project" value="TreeGrafter"/>
</dbReference>
<dbReference type="InterPro" id="IPR012292">
    <property type="entry name" value="Globin/Proto"/>
</dbReference>
<evidence type="ECO:0000313" key="4">
    <source>
        <dbReference type="EMBL" id="CAD9875434.1"/>
    </source>
</evidence>
<evidence type="ECO:0000259" key="3">
    <source>
        <dbReference type="Pfam" id="PF00042"/>
    </source>
</evidence>
<organism evidence="4">
    <name type="scientific">Fibrocapsa japonica</name>
    <dbReference type="NCBI Taxonomy" id="94617"/>
    <lineage>
        <taxon>Eukaryota</taxon>
        <taxon>Sar</taxon>
        <taxon>Stramenopiles</taxon>
        <taxon>Ochrophyta</taxon>
        <taxon>Raphidophyceae</taxon>
        <taxon>Chattonellales</taxon>
        <taxon>Chattonellaceae</taxon>
        <taxon>Fibrocapsa</taxon>
    </lineage>
</organism>
<sequence length="224" mass="25595">MGNGSSFHTRNDDLDIMLEVEHYIPPSFHTFPKIIPDQSRLCQECWDRIKEGNTLLFKSQTPESKNESEEEPCGDQGAETFFVSDFYRFLFDRLPSTEPLFKNITKQYVMFGKVIDIIISSCNQQQVASEMLVALTEQHNQMKIHPAFYGEFCYSFLVTMKKHFGTEWTNEMNHAWCTMFSVILRVMVPVAVKGLNEWTKSDGVAAQALSLCEVGDAPPQSLSL</sequence>